<dbReference type="Proteomes" id="UP001569414">
    <property type="component" value="Unassembled WGS sequence"/>
</dbReference>
<dbReference type="EMBL" id="JBGMEL010000022">
    <property type="protein sequence ID" value="MFA0792324.1"/>
    <property type="molecule type" value="Genomic_DNA"/>
</dbReference>
<dbReference type="SUPFAM" id="SSF69118">
    <property type="entry name" value="AhpD-like"/>
    <property type="match status" value="1"/>
</dbReference>
<dbReference type="RefSeq" id="WP_299586863.1">
    <property type="nucleotide sequence ID" value="NZ_JBGMEL010000022.1"/>
</dbReference>
<name>A0ABV4NS12_9GAMM</name>
<dbReference type="InterPro" id="IPR029032">
    <property type="entry name" value="AhpD-like"/>
</dbReference>
<comment type="caution">
    <text evidence="1">The sequence shown here is derived from an EMBL/GenBank/DDBJ whole genome shotgun (WGS) entry which is preliminary data.</text>
</comment>
<reference evidence="1 2" key="1">
    <citation type="submission" date="2024-08" db="EMBL/GenBank/DDBJ databases">
        <authorList>
            <person name="Ishaq N."/>
        </authorList>
    </citation>
    <scope>NUCLEOTIDE SEQUENCE [LARGE SCALE GENOMIC DNA]</scope>
    <source>
        <strain evidence="1 2">JCM 30400</strain>
    </source>
</reference>
<dbReference type="PANTHER" id="PTHR34846">
    <property type="entry name" value="4-CARBOXYMUCONOLACTONE DECARBOXYLASE FAMILY PROTEIN (AFU_ORTHOLOGUE AFUA_6G11590)"/>
    <property type="match status" value="1"/>
</dbReference>
<dbReference type="PANTHER" id="PTHR34846:SF11">
    <property type="entry name" value="4-CARBOXYMUCONOLACTONE DECARBOXYLASE FAMILY PROTEIN (AFU_ORTHOLOGUE AFUA_6G11590)"/>
    <property type="match status" value="1"/>
</dbReference>
<keyword evidence="2" id="KW-1185">Reference proteome</keyword>
<evidence type="ECO:0000313" key="1">
    <source>
        <dbReference type="EMBL" id="MFA0792324.1"/>
    </source>
</evidence>
<protein>
    <submittedName>
        <fullName evidence="1">Carboxymuconolactone decarboxylase family protein</fullName>
    </submittedName>
</protein>
<proteinExistence type="predicted"/>
<evidence type="ECO:0000313" key="2">
    <source>
        <dbReference type="Proteomes" id="UP001569414"/>
    </source>
</evidence>
<dbReference type="Gene3D" id="1.20.1290.10">
    <property type="entry name" value="AhpD-like"/>
    <property type="match status" value="1"/>
</dbReference>
<sequence>MRIPATPPGDLNEEQKPLYEDMATEMKGYFSGFIKKRKDGALLGPWAPALRYPKFGKPWWDYVKAISDNPSLPKSVREVAILATGAHFKAGYELYAHSAIGEQIHLASDKIATIAAGERPVDLTCAESTAYCVAVSLAAGGRLPEATWQMAVEAFGEGGAAELIFLVAGYHQISALLNGFDVGIPSDKD</sequence>
<accession>A0ABV4NS12</accession>
<organism evidence="1 2">
    <name type="scientific">Microbulbifer echini</name>
    <dbReference type="NCBI Taxonomy" id="1529067"/>
    <lineage>
        <taxon>Bacteria</taxon>
        <taxon>Pseudomonadati</taxon>
        <taxon>Pseudomonadota</taxon>
        <taxon>Gammaproteobacteria</taxon>
        <taxon>Cellvibrionales</taxon>
        <taxon>Microbulbiferaceae</taxon>
        <taxon>Microbulbifer</taxon>
    </lineage>
</organism>
<gene>
    <name evidence="1" type="ORF">ACCI51_17435</name>
</gene>